<dbReference type="AlphaFoldDB" id="A0A5B7FVE0"/>
<protein>
    <submittedName>
        <fullName evidence="1">Uncharacterized protein</fullName>
    </submittedName>
</protein>
<gene>
    <name evidence="1" type="ORF">E2C01_044351</name>
</gene>
<keyword evidence="2" id="KW-1185">Reference proteome</keyword>
<proteinExistence type="predicted"/>
<dbReference type="SUPFAM" id="SSF51092">
    <property type="entry name" value="Vitelline membrane outer protein-I (VMO-I)"/>
    <property type="match status" value="1"/>
</dbReference>
<organism evidence="1 2">
    <name type="scientific">Portunus trituberculatus</name>
    <name type="common">Swimming crab</name>
    <name type="synonym">Neptunus trituberculatus</name>
    <dbReference type="NCBI Taxonomy" id="210409"/>
    <lineage>
        <taxon>Eukaryota</taxon>
        <taxon>Metazoa</taxon>
        <taxon>Ecdysozoa</taxon>
        <taxon>Arthropoda</taxon>
        <taxon>Crustacea</taxon>
        <taxon>Multicrustacea</taxon>
        <taxon>Malacostraca</taxon>
        <taxon>Eumalacostraca</taxon>
        <taxon>Eucarida</taxon>
        <taxon>Decapoda</taxon>
        <taxon>Pleocyemata</taxon>
        <taxon>Brachyura</taxon>
        <taxon>Eubrachyura</taxon>
        <taxon>Portunoidea</taxon>
        <taxon>Portunidae</taxon>
        <taxon>Portuninae</taxon>
        <taxon>Portunus</taxon>
    </lineage>
</organism>
<evidence type="ECO:0000313" key="1">
    <source>
        <dbReference type="EMBL" id="MPC50522.1"/>
    </source>
</evidence>
<dbReference type="InterPro" id="IPR036706">
    <property type="entry name" value="VOMI_sf"/>
</dbReference>
<evidence type="ECO:0000313" key="2">
    <source>
        <dbReference type="Proteomes" id="UP000324222"/>
    </source>
</evidence>
<dbReference type="Proteomes" id="UP000324222">
    <property type="component" value="Unassembled WGS sequence"/>
</dbReference>
<dbReference type="EMBL" id="VSRR010009554">
    <property type="protein sequence ID" value="MPC50522.1"/>
    <property type="molecule type" value="Genomic_DNA"/>
</dbReference>
<sequence>MEGNYSKVEWGPRAYCPQGSFAFAFRLKVRQVRRMERMEGRRQDRKKEG</sequence>
<comment type="caution">
    <text evidence="1">The sequence shown here is derived from an EMBL/GenBank/DDBJ whole genome shotgun (WGS) entry which is preliminary data.</text>
</comment>
<name>A0A5B7FVE0_PORTR</name>
<accession>A0A5B7FVE0</accession>
<reference evidence="1 2" key="1">
    <citation type="submission" date="2019-05" db="EMBL/GenBank/DDBJ databases">
        <title>Another draft genome of Portunus trituberculatus and its Hox gene families provides insights of decapod evolution.</title>
        <authorList>
            <person name="Jeong J.-H."/>
            <person name="Song I."/>
            <person name="Kim S."/>
            <person name="Choi T."/>
            <person name="Kim D."/>
            <person name="Ryu S."/>
            <person name="Kim W."/>
        </authorList>
    </citation>
    <scope>NUCLEOTIDE SEQUENCE [LARGE SCALE GENOMIC DNA]</scope>
    <source>
        <tissue evidence="1">Muscle</tissue>
    </source>
</reference>